<sequence length="79" mass="8867">MANLVRWLFSTTRGTNGLPYFIFGVVVGGALLFALLKYQAPLYDPALMAKIIDHNIKAGHPIEVDYSWWGTSIRVVFPK</sequence>
<proteinExistence type="predicted"/>
<dbReference type="GO" id="GO:0005739">
    <property type="term" value="C:mitochondrion"/>
    <property type="evidence" value="ECO:0000305"/>
    <property type="project" value="Gramene"/>
</dbReference>
<keyword evidence="1" id="KW-0812">Transmembrane</keyword>
<reference evidence="2" key="2">
    <citation type="journal article" date="2013" name="Plant Cell Rep.">
        <title>Mitochondrial DNA genetic polymorphism in thirteen rice cytoplasmic male sterile lines.</title>
        <authorList>
            <person name="Luan J."/>
            <person name="Liu T."/>
            <person name="Luo W."/>
            <person name="Liu W."/>
            <person name="Peng M."/>
            <person name="Li W."/>
            <person name="Dai X."/>
            <person name="Liang M."/>
            <person name="Chen L."/>
        </authorList>
    </citation>
    <scope>NUCLEOTIDE SEQUENCE</scope>
</reference>
<organism evidence="3">
    <name type="scientific">Oryza sativa subsp. japonica</name>
    <name type="common">Rice</name>
    <dbReference type="NCBI Taxonomy" id="39947"/>
    <lineage>
        <taxon>Eukaryota</taxon>
        <taxon>Viridiplantae</taxon>
        <taxon>Streptophyta</taxon>
        <taxon>Embryophyta</taxon>
        <taxon>Tracheophyta</taxon>
        <taxon>Spermatophyta</taxon>
        <taxon>Magnoliopsida</taxon>
        <taxon>Liliopsida</taxon>
        <taxon>Poales</taxon>
        <taxon>Poaceae</taxon>
        <taxon>BOP clade</taxon>
        <taxon>Oryzoideae</taxon>
        <taxon>Oryzeae</taxon>
        <taxon>Oryzinae</taxon>
        <taxon>Oryza</taxon>
        <taxon>Oryza sativa</taxon>
    </lineage>
</organism>
<evidence type="ECO:0000256" key="1">
    <source>
        <dbReference type="SAM" id="Phobius"/>
    </source>
</evidence>
<dbReference type="EMBL" id="KC188737">
    <property type="protein sequence ID" value="AGC92804.1"/>
    <property type="molecule type" value="Genomic_DNA"/>
</dbReference>
<reference evidence="3" key="1">
    <citation type="submission" date="2006-03" db="EMBL/GenBank/DDBJ databases">
        <title>Comparison of mitochondrial atp6 gene between LD-type and BT-type cytoplasmic male sterility in rice.</title>
        <authorList>
            <person name="Itabashi E."/>
            <person name="Toriyama K."/>
            <person name="Kazama T."/>
        </authorList>
    </citation>
    <scope>NUCLEOTIDE SEQUENCE</scope>
</reference>
<keyword evidence="1" id="KW-1133">Transmembrane helix</keyword>
<gene>
    <name evidence="2" type="primary">orf79</name>
</gene>
<dbReference type="AlphaFoldDB" id="A8C8P3"/>
<feature type="transmembrane region" description="Helical" evidence="1">
    <location>
        <begin position="20"/>
        <end position="38"/>
    </location>
</feature>
<dbReference type="EMBL" id="AB254027">
    <property type="protein sequence ID" value="BAF81513.1"/>
    <property type="molecule type" value="Genomic_DNA"/>
</dbReference>
<evidence type="ECO:0000313" key="3">
    <source>
        <dbReference type="EMBL" id="BAF81513.1"/>
    </source>
</evidence>
<keyword evidence="1" id="KW-0472">Membrane</keyword>
<accession>A8C8P3</accession>
<geneLocation type="mitochondrion" evidence="3"/>
<protein>
    <submittedName>
        <fullName evidence="2 3">ORF79</fullName>
    </submittedName>
</protein>
<name>A8C8P3_ORYSJ</name>
<evidence type="ECO:0000313" key="2">
    <source>
        <dbReference type="EMBL" id="AGC92804.1"/>
    </source>
</evidence>
<keyword evidence="3" id="KW-0496">Mitochondrion</keyword>